<name>A0A1Q3BMJ8_CEPFO</name>
<accession>A0A1Q3BMJ8</accession>
<evidence type="ECO:0000313" key="3">
    <source>
        <dbReference type="Proteomes" id="UP000187406"/>
    </source>
</evidence>
<keyword evidence="3" id="KW-1185">Reference proteome</keyword>
<gene>
    <name evidence="2" type="ORF">CFOL_v3_12563</name>
</gene>
<protein>
    <recommendedName>
        <fullName evidence="1">Tf2-1-like SH3-like domain-containing protein</fullName>
    </recommendedName>
</protein>
<dbReference type="PANTHER" id="PTHR35046:SF26">
    <property type="entry name" value="RNA-DIRECTED DNA POLYMERASE"/>
    <property type="match status" value="1"/>
</dbReference>
<reference evidence="3" key="1">
    <citation type="submission" date="2016-04" db="EMBL/GenBank/DDBJ databases">
        <title>Cephalotus genome sequencing.</title>
        <authorList>
            <person name="Fukushima K."/>
            <person name="Hasebe M."/>
            <person name="Fang X."/>
        </authorList>
    </citation>
    <scope>NUCLEOTIDE SEQUENCE [LARGE SCALE GENOMIC DNA]</scope>
    <source>
        <strain evidence="3">cv. St1</strain>
    </source>
</reference>
<feature type="domain" description="Tf2-1-like SH3-like" evidence="1">
    <location>
        <begin position="35"/>
        <end position="96"/>
    </location>
</feature>
<evidence type="ECO:0000313" key="2">
    <source>
        <dbReference type="EMBL" id="GAV69062.1"/>
    </source>
</evidence>
<dbReference type="PANTHER" id="PTHR35046">
    <property type="entry name" value="ZINC KNUCKLE (CCHC-TYPE) FAMILY PROTEIN"/>
    <property type="match status" value="1"/>
</dbReference>
<proteinExistence type="predicted"/>
<dbReference type="Pfam" id="PF24626">
    <property type="entry name" value="SH3_Tf2-1"/>
    <property type="match status" value="1"/>
</dbReference>
<dbReference type="Proteomes" id="UP000187406">
    <property type="component" value="Unassembled WGS sequence"/>
</dbReference>
<evidence type="ECO:0000259" key="1">
    <source>
        <dbReference type="Pfam" id="PF24626"/>
    </source>
</evidence>
<dbReference type="InParanoid" id="A0A1Q3BMJ8"/>
<sequence>MKRLHEQIRAKIEKSNEVYRRKANKHRKKAEFQLGDLVWIHLRKERFPSKRKSKLAPRTDGPFEVIERIRDNAYKLKLLGDYGVSATFNVGDLSRFEEDHFDLRANPIQPRENDTGESMTQQLDPAHVLSTFMFGENSLALGSRDCYFMSNGCSMLTWVKPN</sequence>
<organism evidence="2 3">
    <name type="scientific">Cephalotus follicularis</name>
    <name type="common">Albany pitcher plant</name>
    <dbReference type="NCBI Taxonomy" id="3775"/>
    <lineage>
        <taxon>Eukaryota</taxon>
        <taxon>Viridiplantae</taxon>
        <taxon>Streptophyta</taxon>
        <taxon>Embryophyta</taxon>
        <taxon>Tracheophyta</taxon>
        <taxon>Spermatophyta</taxon>
        <taxon>Magnoliopsida</taxon>
        <taxon>eudicotyledons</taxon>
        <taxon>Gunneridae</taxon>
        <taxon>Pentapetalae</taxon>
        <taxon>rosids</taxon>
        <taxon>fabids</taxon>
        <taxon>Oxalidales</taxon>
        <taxon>Cephalotaceae</taxon>
        <taxon>Cephalotus</taxon>
    </lineage>
</organism>
<dbReference type="AlphaFoldDB" id="A0A1Q3BMJ8"/>
<dbReference type="OrthoDB" id="1935586at2759"/>
<dbReference type="EMBL" id="BDDD01000683">
    <property type="protein sequence ID" value="GAV69062.1"/>
    <property type="molecule type" value="Genomic_DNA"/>
</dbReference>
<comment type="caution">
    <text evidence="2">The sequence shown here is derived from an EMBL/GenBank/DDBJ whole genome shotgun (WGS) entry which is preliminary data.</text>
</comment>
<dbReference type="InterPro" id="IPR056924">
    <property type="entry name" value="SH3_Tf2-1"/>
</dbReference>